<dbReference type="Gene3D" id="3.80.10.10">
    <property type="entry name" value="Ribonuclease Inhibitor"/>
    <property type="match status" value="1"/>
</dbReference>
<feature type="domain" description="F-box" evidence="1">
    <location>
        <begin position="38"/>
        <end position="89"/>
    </location>
</feature>
<protein>
    <recommendedName>
        <fullName evidence="1">F-box domain-containing protein</fullName>
    </recommendedName>
</protein>
<gene>
    <name evidence="2" type="ORF">D9619_003805</name>
</gene>
<evidence type="ECO:0000313" key="2">
    <source>
        <dbReference type="EMBL" id="KAF5312948.1"/>
    </source>
</evidence>
<dbReference type="InterPro" id="IPR001810">
    <property type="entry name" value="F-box_dom"/>
</dbReference>
<accession>A0A8H5AXY6</accession>
<evidence type="ECO:0000259" key="1">
    <source>
        <dbReference type="Pfam" id="PF12937"/>
    </source>
</evidence>
<dbReference type="OrthoDB" id="3252356at2759"/>
<organism evidence="2 3">
    <name type="scientific">Psilocybe cf. subviscida</name>
    <dbReference type="NCBI Taxonomy" id="2480587"/>
    <lineage>
        <taxon>Eukaryota</taxon>
        <taxon>Fungi</taxon>
        <taxon>Dikarya</taxon>
        <taxon>Basidiomycota</taxon>
        <taxon>Agaricomycotina</taxon>
        <taxon>Agaricomycetes</taxon>
        <taxon>Agaricomycetidae</taxon>
        <taxon>Agaricales</taxon>
        <taxon>Agaricineae</taxon>
        <taxon>Strophariaceae</taxon>
        <taxon>Psilocybe</taxon>
    </lineage>
</organism>
<dbReference type="AlphaFoldDB" id="A0A8H5AXY6"/>
<dbReference type="InterPro" id="IPR036047">
    <property type="entry name" value="F-box-like_dom_sf"/>
</dbReference>
<dbReference type="InterPro" id="IPR032675">
    <property type="entry name" value="LRR_dom_sf"/>
</dbReference>
<dbReference type="EMBL" id="JAACJJ010000056">
    <property type="protein sequence ID" value="KAF5312948.1"/>
    <property type="molecule type" value="Genomic_DNA"/>
</dbReference>
<reference evidence="2 3" key="1">
    <citation type="journal article" date="2020" name="ISME J.">
        <title>Uncovering the hidden diversity of litter-decomposition mechanisms in mushroom-forming fungi.</title>
        <authorList>
            <person name="Floudas D."/>
            <person name="Bentzer J."/>
            <person name="Ahren D."/>
            <person name="Johansson T."/>
            <person name="Persson P."/>
            <person name="Tunlid A."/>
        </authorList>
    </citation>
    <scope>NUCLEOTIDE SEQUENCE [LARGE SCALE GENOMIC DNA]</scope>
    <source>
        <strain evidence="2 3">CBS 101986</strain>
    </source>
</reference>
<name>A0A8H5AXY6_9AGAR</name>
<dbReference type="Pfam" id="PF12937">
    <property type="entry name" value="F-box-like"/>
    <property type="match status" value="1"/>
</dbReference>
<keyword evidence="3" id="KW-1185">Reference proteome</keyword>
<dbReference type="SUPFAM" id="SSF52047">
    <property type="entry name" value="RNI-like"/>
    <property type="match status" value="1"/>
</dbReference>
<dbReference type="Gene3D" id="1.20.1280.50">
    <property type="match status" value="1"/>
</dbReference>
<sequence>MRLSKRIKAFFSKQSSRASTVFHHRSPFFRHSSSVMDNFPPELICQVFRLAVEDASSTDISALLAISGTCKKWRTISTDDSQLWARINLSFTSLASDLSRAVAFLLRSKRYPLTICLDLRDPFWDFDEDNHRFGWQDMEAMMRMLVIHADRWRSFTLLTDTWSPIFTFLWYSRHVTSMPLLETLSLSRCNIFLAAAGQTFQPLALRQPISLFGGILPDALRRVSFVGVHIDWDSASLKNLEHLELKYIVSDVAPTIVQLQRIFDLSPNLNYLAIHGAIPRDLHDHSTSLDVQISLSQLKSLSLGFLTPSDATKLFSLLNLPQITEIVLDDISAILTPDTIHDSTPLFQTLIDRQQFRFQDLQSLQLIGIRCDTKILTTFLGELHSISTLSLSNMPNDVLQSLGILGAETRPIGPEYICQALRKLHCQDADPEVLIAVVRSRADHVGLQPLEKVSLEFARRPAPEFFSTVYKQLADLGIIVIQRMARASQFSTAPSSFV</sequence>
<dbReference type="Proteomes" id="UP000567179">
    <property type="component" value="Unassembled WGS sequence"/>
</dbReference>
<proteinExistence type="predicted"/>
<dbReference type="SUPFAM" id="SSF81383">
    <property type="entry name" value="F-box domain"/>
    <property type="match status" value="1"/>
</dbReference>
<comment type="caution">
    <text evidence="2">The sequence shown here is derived from an EMBL/GenBank/DDBJ whole genome shotgun (WGS) entry which is preliminary data.</text>
</comment>
<evidence type="ECO:0000313" key="3">
    <source>
        <dbReference type="Proteomes" id="UP000567179"/>
    </source>
</evidence>